<dbReference type="EMBL" id="SNRW01017452">
    <property type="protein sequence ID" value="KAA6368336.1"/>
    <property type="molecule type" value="Genomic_DNA"/>
</dbReference>
<accession>A0A5J4UBZ7</accession>
<dbReference type="Proteomes" id="UP000324800">
    <property type="component" value="Unassembled WGS sequence"/>
</dbReference>
<reference evidence="2 3" key="1">
    <citation type="submission" date="2019-03" db="EMBL/GenBank/DDBJ databases">
        <title>Single cell metagenomics reveals metabolic interactions within the superorganism composed of flagellate Streblomastix strix and complex community of Bacteroidetes bacteria on its surface.</title>
        <authorList>
            <person name="Treitli S.C."/>
            <person name="Kolisko M."/>
            <person name="Husnik F."/>
            <person name="Keeling P."/>
            <person name="Hampl V."/>
        </authorList>
    </citation>
    <scope>NUCLEOTIDE SEQUENCE [LARGE SCALE GENOMIC DNA]</scope>
    <source>
        <strain evidence="2">ST1C</strain>
    </source>
</reference>
<dbReference type="Pfam" id="PF00564">
    <property type="entry name" value="PB1"/>
    <property type="match status" value="1"/>
</dbReference>
<sequence>MPFTIKTVCTKTYDVRRFLVDEAPTIEQLRAKIGVLYGCENTENIVLKYVECEGDFVTITTTEDIQAAFEIIQEKKVLKLFLIGKCWKKEKEQEKEQVEKDKQVEQEKEKEGVKTCQCKCLKEKQGLNQKGCGLWSRWGSIDPIDKLIWCRRKMIRKYKLLKFDFEGFGRCDGRFGRRRFGKRFGRRCQKKGFGGRFSKVVCPFGNGFGQDQSGAFFGR</sequence>
<name>A0A5J4UBZ7_9EUKA</name>
<dbReference type="SUPFAM" id="SSF54277">
    <property type="entry name" value="CAD &amp; PB1 domains"/>
    <property type="match status" value="1"/>
</dbReference>
<dbReference type="OrthoDB" id="2942533at2759"/>
<protein>
    <recommendedName>
        <fullName evidence="1">PB1 domain-containing protein</fullName>
    </recommendedName>
</protein>
<organism evidence="2 3">
    <name type="scientific">Streblomastix strix</name>
    <dbReference type="NCBI Taxonomy" id="222440"/>
    <lineage>
        <taxon>Eukaryota</taxon>
        <taxon>Metamonada</taxon>
        <taxon>Preaxostyla</taxon>
        <taxon>Oxymonadida</taxon>
        <taxon>Streblomastigidae</taxon>
        <taxon>Streblomastix</taxon>
    </lineage>
</organism>
<dbReference type="Gene3D" id="3.10.20.90">
    <property type="entry name" value="Phosphatidylinositol 3-kinase Catalytic Subunit, Chain A, domain 1"/>
    <property type="match status" value="1"/>
</dbReference>
<dbReference type="InterPro" id="IPR053793">
    <property type="entry name" value="PB1-like"/>
</dbReference>
<dbReference type="AlphaFoldDB" id="A0A5J4UBZ7"/>
<feature type="non-terminal residue" evidence="2">
    <location>
        <position position="219"/>
    </location>
</feature>
<proteinExistence type="predicted"/>
<dbReference type="InterPro" id="IPR000270">
    <property type="entry name" value="PB1_dom"/>
</dbReference>
<dbReference type="SMART" id="SM00666">
    <property type="entry name" value="PB1"/>
    <property type="match status" value="1"/>
</dbReference>
<evidence type="ECO:0000313" key="3">
    <source>
        <dbReference type="Proteomes" id="UP000324800"/>
    </source>
</evidence>
<evidence type="ECO:0000313" key="2">
    <source>
        <dbReference type="EMBL" id="KAA6368336.1"/>
    </source>
</evidence>
<gene>
    <name evidence="2" type="ORF">EZS28_036138</name>
</gene>
<feature type="domain" description="PB1" evidence="1">
    <location>
        <begin position="4"/>
        <end position="85"/>
    </location>
</feature>
<dbReference type="CDD" id="cd05992">
    <property type="entry name" value="PB1"/>
    <property type="match status" value="1"/>
</dbReference>
<evidence type="ECO:0000259" key="1">
    <source>
        <dbReference type="PROSITE" id="PS51745"/>
    </source>
</evidence>
<comment type="caution">
    <text evidence="2">The sequence shown here is derived from an EMBL/GenBank/DDBJ whole genome shotgun (WGS) entry which is preliminary data.</text>
</comment>
<dbReference type="PROSITE" id="PS51745">
    <property type="entry name" value="PB1"/>
    <property type="match status" value="1"/>
</dbReference>